<accession>A0A0L6TVM7</accession>
<organism evidence="2 3">
    <name type="scientific">Acetobacterium bakii</name>
    <dbReference type="NCBI Taxonomy" id="52689"/>
    <lineage>
        <taxon>Bacteria</taxon>
        <taxon>Bacillati</taxon>
        <taxon>Bacillota</taxon>
        <taxon>Clostridia</taxon>
        <taxon>Eubacteriales</taxon>
        <taxon>Eubacteriaceae</taxon>
        <taxon>Acetobacterium</taxon>
    </lineage>
</organism>
<name>A0A0L6TVM7_9FIRM</name>
<dbReference type="OrthoDB" id="9814826at2"/>
<gene>
    <name evidence="2" type="ORF">AKG39_18195</name>
</gene>
<sequence>MRSLIKNEPLTESYFYILLCLLEGPNHGYGIMQKVKELSNERVTIGSGTMYGATGNMIKKAWIQETKSDDPLDARKRLYCLTAPGKEILLAEYERLIFCIKSGEKIIKKGSANE</sequence>
<reference evidence="3" key="1">
    <citation type="submission" date="2015-07" db="EMBL/GenBank/DDBJ databases">
        <title>Draft genome sequence of Acetobacterium bakii DSM 8293, a potential psychrophilic chemical producer through syngas fermentation.</title>
        <authorList>
            <person name="Song Y."/>
            <person name="Hwang S."/>
            <person name="Cho B.-K."/>
        </authorList>
    </citation>
    <scope>NUCLEOTIDE SEQUENCE [LARGE SCALE GENOMIC DNA]</scope>
    <source>
        <strain evidence="3">DSM 8239</strain>
    </source>
</reference>
<dbReference type="Gene3D" id="1.10.10.10">
    <property type="entry name" value="Winged helix-like DNA-binding domain superfamily/Winged helix DNA-binding domain"/>
    <property type="match status" value="1"/>
</dbReference>
<dbReference type="InterPro" id="IPR005149">
    <property type="entry name" value="Tscrpt_reg_PadR_N"/>
</dbReference>
<dbReference type="PANTHER" id="PTHR33169:SF13">
    <property type="entry name" value="PADR-FAMILY TRANSCRIPTIONAL REGULATOR"/>
    <property type="match status" value="1"/>
</dbReference>
<dbReference type="InterPro" id="IPR052509">
    <property type="entry name" value="Metal_resp_DNA-bind_regulator"/>
</dbReference>
<dbReference type="STRING" id="52689.AKG39_18195"/>
<dbReference type="EMBL" id="LGYO01000067">
    <property type="protein sequence ID" value="KNZ40324.1"/>
    <property type="molecule type" value="Genomic_DNA"/>
</dbReference>
<proteinExistence type="predicted"/>
<evidence type="ECO:0000313" key="3">
    <source>
        <dbReference type="Proteomes" id="UP000036873"/>
    </source>
</evidence>
<keyword evidence="3" id="KW-1185">Reference proteome</keyword>
<dbReference type="Proteomes" id="UP000036873">
    <property type="component" value="Unassembled WGS sequence"/>
</dbReference>
<dbReference type="InterPro" id="IPR036390">
    <property type="entry name" value="WH_DNA-bd_sf"/>
</dbReference>
<protein>
    <submittedName>
        <fullName evidence="2">PadR family transcriptional regulator</fullName>
    </submittedName>
</protein>
<dbReference type="Pfam" id="PF03551">
    <property type="entry name" value="PadR"/>
    <property type="match status" value="1"/>
</dbReference>
<feature type="domain" description="Transcription regulator PadR N-terminal" evidence="1">
    <location>
        <begin position="18"/>
        <end position="88"/>
    </location>
</feature>
<dbReference type="AlphaFoldDB" id="A0A0L6TVM7"/>
<evidence type="ECO:0000313" key="2">
    <source>
        <dbReference type="EMBL" id="KNZ40324.1"/>
    </source>
</evidence>
<dbReference type="SUPFAM" id="SSF46785">
    <property type="entry name" value="Winged helix' DNA-binding domain"/>
    <property type="match status" value="1"/>
</dbReference>
<dbReference type="PANTHER" id="PTHR33169">
    <property type="entry name" value="PADR-FAMILY TRANSCRIPTIONAL REGULATOR"/>
    <property type="match status" value="1"/>
</dbReference>
<comment type="caution">
    <text evidence="2">The sequence shown here is derived from an EMBL/GenBank/DDBJ whole genome shotgun (WGS) entry which is preliminary data.</text>
</comment>
<dbReference type="InterPro" id="IPR036388">
    <property type="entry name" value="WH-like_DNA-bd_sf"/>
</dbReference>
<evidence type="ECO:0000259" key="1">
    <source>
        <dbReference type="Pfam" id="PF03551"/>
    </source>
</evidence>